<sequence length="51" mass="5182">MPQTAARPPRCPPAHPLAWALLLACAGGAQAQQLTRSALTASAAMLSVWAG</sequence>
<evidence type="ECO:0000256" key="1">
    <source>
        <dbReference type="SAM" id="SignalP"/>
    </source>
</evidence>
<feature type="signal peptide" evidence="1">
    <location>
        <begin position="1"/>
        <end position="31"/>
    </location>
</feature>
<accession>A0A480ALY1</accession>
<protein>
    <submittedName>
        <fullName evidence="2">Uncharacterized protein</fullName>
    </submittedName>
</protein>
<dbReference type="Proteomes" id="UP000301751">
    <property type="component" value="Unassembled WGS sequence"/>
</dbReference>
<dbReference type="PROSITE" id="PS51257">
    <property type="entry name" value="PROKAR_LIPOPROTEIN"/>
    <property type="match status" value="1"/>
</dbReference>
<dbReference type="AlphaFoldDB" id="A0A480ALY1"/>
<reference evidence="3" key="1">
    <citation type="submission" date="2019-03" db="EMBL/GenBank/DDBJ databases">
        <title>Aquabacterium pictum sp.nov., the first bacteriochlorophyll a-containing freshwater bacterium in the genus Aquabacterium of the class Betaproteobacteria.</title>
        <authorList>
            <person name="Hirose S."/>
            <person name="Tank M."/>
            <person name="Hara E."/>
            <person name="Tamaki H."/>
            <person name="Takaichi S."/>
            <person name="Haruta S."/>
            <person name="Hanada S."/>
        </authorList>
    </citation>
    <scope>NUCLEOTIDE SEQUENCE [LARGE SCALE GENOMIC DNA]</scope>
    <source>
        <strain evidence="3">W35</strain>
    </source>
</reference>
<gene>
    <name evidence="2" type="ORF">AQPW35_10870</name>
</gene>
<keyword evidence="1" id="KW-0732">Signal</keyword>
<organism evidence="2 3">
    <name type="scientific">Pseudaquabacterium pictum</name>
    <dbReference type="NCBI Taxonomy" id="2315236"/>
    <lineage>
        <taxon>Bacteria</taxon>
        <taxon>Pseudomonadati</taxon>
        <taxon>Pseudomonadota</taxon>
        <taxon>Betaproteobacteria</taxon>
        <taxon>Burkholderiales</taxon>
        <taxon>Sphaerotilaceae</taxon>
        <taxon>Pseudaquabacterium</taxon>
    </lineage>
</organism>
<evidence type="ECO:0000313" key="3">
    <source>
        <dbReference type="Proteomes" id="UP000301751"/>
    </source>
</evidence>
<dbReference type="RefSeq" id="WP_154694078.1">
    <property type="nucleotide sequence ID" value="NZ_BJCL01000002.1"/>
</dbReference>
<name>A0A480ALY1_9BURK</name>
<comment type="caution">
    <text evidence="2">The sequence shown here is derived from an EMBL/GenBank/DDBJ whole genome shotgun (WGS) entry which is preliminary data.</text>
</comment>
<dbReference type="EMBL" id="BJCL01000002">
    <property type="protein sequence ID" value="GCL62006.1"/>
    <property type="molecule type" value="Genomic_DNA"/>
</dbReference>
<feature type="chain" id="PRO_5019866609" evidence="1">
    <location>
        <begin position="32"/>
        <end position="51"/>
    </location>
</feature>
<evidence type="ECO:0000313" key="2">
    <source>
        <dbReference type="EMBL" id="GCL62006.1"/>
    </source>
</evidence>
<proteinExistence type="predicted"/>
<keyword evidence="3" id="KW-1185">Reference proteome</keyword>